<dbReference type="OrthoDB" id="9758822at2"/>
<organism evidence="2 3">
    <name type="scientific">Marinilabilia rubra</name>
    <dbReference type="NCBI Taxonomy" id="2162893"/>
    <lineage>
        <taxon>Bacteria</taxon>
        <taxon>Pseudomonadati</taxon>
        <taxon>Bacteroidota</taxon>
        <taxon>Bacteroidia</taxon>
        <taxon>Marinilabiliales</taxon>
        <taxon>Marinilabiliaceae</taxon>
        <taxon>Marinilabilia</taxon>
    </lineage>
</organism>
<evidence type="ECO:0000256" key="1">
    <source>
        <dbReference type="ARBA" id="ARBA00023277"/>
    </source>
</evidence>
<dbReference type="PROSITE" id="PS51257">
    <property type="entry name" value="PROKAR_LIPOPROTEIN"/>
    <property type="match status" value="1"/>
</dbReference>
<gene>
    <name evidence="2" type="ORF">DDZ16_02480</name>
</gene>
<dbReference type="Gene3D" id="3.20.20.70">
    <property type="entry name" value="Aldolase class I"/>
    <property type="match status" value="1"/>
</dbReference>
<keyword evidence="3" id="KW-1185">Reference proteome</keyword>
<evidence type="ECO:0000313" key="3">
    <source>
        <dbReference type="Proteomes" id="UP000244956"/>
    </source>
</evidence>
<protein>
    <recommendedName>
        <fullName evidence="4">Glycoside hydrolase</fullName>
    </recommendedName>
</protein>
<dbReference type="InterPro" id="IPR017853">
    <property type="entry name" value="GH"/>
</dbReference>
<dbReference type="Proteomes" id="UP000244956">
    <property type="component" value="Unassembled WGS sequence"/>
</dbReference>
<dbReference type="EMBL" id="QEWP01000001">
    <property type="protein sequence ID" value="PWE01371.1"/>
    <property type="molecule type" value="Genomic_DNA"/>
</dbReference>
<dbReference type="AlphaFoldDB" id="A0A2U2BE84"/>
<dbReference type="RefSeq" id="WP_109262821.1">
    <property type="nucleotide sequence ID" value="NZ_QEWP01000001.1"/>
</dbReference>
<dbReference type="PANTHER" id="PTHR31268:SF32">
    <property type="entry name" value="GALACTINOL--SUCROSE GALACTOSYLTRANSFERASE 2-RELATED"/>
    <property type="match status" value="1"/>
</dbReference>
<dbReference type="SUPFAM" id="SSF51445">
    <property type="entry name" value="(Trans)glycosidases"/>
    <property type="match status" value="1"/>
</dbReference>
<name>A0A2U2BE84_9BACT</name>
<dbReference type="InterPro" id="IPR013785">
    <property type="entry name" value="Aldolase_TIM"/>
</dbReference>
<evidence type="ECO:0000313" key="2">
    <source>
        <dbReference type="EMBL" id="PWE01371.1"/>
    </source>
</evidence>
<dbReference type="Pfam" id="PF05691">
    <property type="entry name" value="Raffinose_syn"/>
    <property type="match status" value="2"/>
</dbReference>
<keyword evidence="1" id="KW-0119">Carbohydrate metabolism</keyword>
<comment type="caution">
    <text evidence="2">The sequence shown here is derived from an EMBL/GenBank/DDBJ whole genome shotgun (WGS) entry which is preliminary data.</text>
</comment>
<sequence length="717" mass="80579">MRNLFPQRVLILFITVNTIFSLSGCVSHSKDNNDLLCVEKNVLNTANAEGSDALVLKNFEARPANGLLKEISVDLPAYESVVYFSTDHRDKILDAANRIFPWAAKDLQTIISKGFKPDPKAAEPSRNGLYVLFKLPNNEFLLLQGIASPDAMSHFTINDNGSLKIKLVTFGTETVSGDIPLVAYAKSDNLYDVFENAWKNAINTEALAGRTAMRHEKEYPEMFTYLGWCSWEQYRRKITSDLMVDAMQKIEESPLPVRWVLVDDGHQHQTGFKMGDSRMLSFDAHPETFPNGFKPLMDLRSEKIKWMGIWHAMNGQWQGLHPDHELRELDPHLIKIDKKFRGEPLPVMMPKGDSISSWMFYKGLIGSTKKHGFDFVKIDNQNRQMRFYKGKENPVKTVSQHAQSLERAAHELSGGLINCFCSDLLSLMNTKYSAVSRVSVDYLLNNMEKAKSHLFQSYQNTLWMGQAVWPDHDMFHSSDKFAGRMMAVSKAMSGAPIYLSDAPDHFLEELVTPLCYSDGKLLRPLAPAVPLPESAMISALTTPEAYRVVAPLPNGAAAFVAYNLAHPTPQQIVKTQISTQDYQHAGSFIQPAVPKWKVPEEGLVYYDWYDGKGGLLNDQYKIELDGFSDCFVQLSPVKKGWSVVGCIDKYLAAAAIDAIEYNQSELKLTMIEPGTLVVYNKKPVKCAMASKVEELGGGLWKIYFPKGKEKVDVTVTL</sequence>
<dbReference type="InterPro" id="IPR008811">
    <property type="entry name" value="Glycosyl_hydrolases_36"/>
</dbReference>
<accession>A0A2U2BE84</accession>
<dbReference type="PANTHER" id="PTHR31268">
    <property type="match status" value="1"/>
</dbReference>
<reference evidence="2 3" key="1">
    <citation type="submission" date="2018-05" db="EMBL/GenBank/DDBJ databases">
        <title>Marinilabilia rubrum sp. nov., isolated from saltern sediment.</title>
        <authorList>
            <person name="Zhang R."/>
        </authorList>
    </citation>
    <scope>NUCLEOTIDE SEQUENCE [LARGE SCALE GENOMIC DNA]</scope>
    <source>
        <strain evidence="2 3">WTE16</strain>
    </source>
</reference>
<proteinExistence type="predicted"/>
<evidence type="ECO:0008006" key="4">
    <source>
        <dbReference type="Google" id="ProtNLM"/>
    </source>
</evidence>